<reference evidence="3" key="1">
    <citation type="submission" date="2017-04" db="EMBL/GenBank/DDBJ databases">
        <authorList>
            <person name="Varghese N."/>
            <person name="Submissions S."/>
        </authorList>
    </citation>
    <scope>NUCLEOTIDE SEQUENCE [LARGE SCALE GENOMIC DNA]</scope>
    <source>
        <strain evidence="3">RKEM611</strain>
    </source>
</reference>
<dbReference type="Proteomes" id="UP000192907">
    <property type="component" value="Unassembled WGS sequence"/>
</dbReference>
<dbReference type="EMBL" id="FWZT01000012">
    <property type="protein sequence ID" value="SMF41213.1"/>
    <property type="molecule type" value="Genomic_DNA"/>
</dbReference>
<keyword evidence="3" id="KW-1185">Reference proteome</keyword>
<dbReference type="AlphaFoldDB" id="A0A1Y6C9H7"/>
<evidence type="ECO:0000313" key="2">
    <source>
        <dbReference type="EMBL" id="SMF41213.1"/>
    </source>
</evidence>
<accession>A0A1Y6C9H7</accession>
<evidence type="ECO:0000256" key="1">
    <source>
        <dbReference type="SAM" id="MobiDB-lite"/>
    </source>
</evidence>
<evidence type="ECO:0000313" key="3">
    <source>
        <dbReference type="Proteomes" id="UP000192907"/>
    </source>
</evidence>
<proteinExistence type="predicted"/>
<sequence length="82" mass="9369">MQQKNGSVHVVGKPVKPSPDKHLTTATDSFSSFLNPKALLWTSFALRLKPSTRPLVYLPSKYSTISFRQAKIVFRKDFLWEC</sequence>
<feature type="region of interest" description="Disordered" evidence="1">
    <location>
        <begin position="1"/>
        <end position="20"/>
    </location>
</feature>
<organism evidence="2 3">
    <name type="scientific">Pseudobacteriovorax antillogorgiicola</name>
    <dbReference type="NCBI Taxonomy" id="1513793"/>
    <lineage>
        <taxon>Bacteria</taxon>
        <taxon>Pseudomonadati</taxon>
        <taxon>Bdellovibrionota</taxon>
        <taxon>Oligoflexia</taxon>
        <taxon>Oligoflexales</taxon>
        <taxon>Pseudobacteriovoracaceae</taxon>
        <taxon>Pseudobacteriovorax</taxon>
    </lineage>
</organism>
<name>A0A1Y6C9H7_9BACT</name>
<protein>
    <submittedName>
        <fullName evidence="2">Uncharacterized protein</fullName>
    </submittedName>
</protein>
<gene>
    <name evidence="2" type="ORF">SAMN06296036_112145</name>
</gene>